<reference evidence="2 3" key="1">
    <citation type="journal article" date="2019" name="ACS Chem. Biol.">
        <title>Identification and Mobilization of a Cryptic Antibiotic Biosynthesis Gene Locus from a Human-Pathogenic Nocardia Isolate.</title>
        <authorList>
            <person name="Herisse M."/>
            <person name="Ishida K."/>
            <person name="Porter J.L."/>
            <person name="Howden B."/>
            <person name="Hertweck C."/>
            <person name="Stinear T.P."/>
            <person name="Pidot S.J."/>
        </authorList>
    </citation>
    <scope>NUCLEOTIDE SEQUENCE [LARGE SCALE GENOMIC DNA]</scope>
    <source>
        <strain evidence="2 3">AUSMDU00012717</strain>
    </source>
</reference>
<evidence type="ECO:0000313" key="3">
    <source>
        <dbReference type="Proteomes" id="UP000503540"/>
    </source>
</evidence>
<dbReference type="EMBL" id="CP046172">
    <property type="protein sequence ID" value="QIS12911.1"/>
    <property type="molecule type" value="Genomic_DNA"/>
</dbReference>
<sequence length="256" mass="27348">MRYWITAVLSCLALVVSGCSGDSAAKSVDQGDCVQQSGDDFTKVDCSSAQAKYVVLKKLSGSEYTCKDVAGVTYTYYNDSRQVCLGDKGADPQQASNTARKGDCLTDSSAPPVHKFPCTDSRTIYKVLERKDGGLTNFACDGVAGTEVTYTWELKQIGNGTKLPKLGPDLIFCLAHKEVDPARALENAKAGDCLRDTTIKPNLEITGCGAGDAKYRVLKVVVQSSQCDNVHGATSSFTFTPGGLALPRVYCVAKLR</sequence>
<dbReference type="KEGG" id="nah:F5544_25285"/>
<feature type="signal peptide" evidence="1">
    <location>
        <begin position="1"/>
        <end position="24"/>
    </location>
</feature>
<accession>A0A6G9YI89</accession>
<dbReference type="RefSeq" id="WP_167475525.1">
    <property type="nucleotide sequence ID" value="NZ_CP046172.1"/>
</dbReference>
<keyword evidence="1" id="KW-0732">Signal</keyword>
<evidence type="ECO:0000313" key="2">
    <source>
        <dbReference type="EMBL" id="QIS12911.1"/>
    </source>
</evidence>
<proteinExistence type="predicted"/>
<feature type="chain" id="PRO_5026041254" description="Lipoprotein" evidence="1">
    <location>
        <begin position="25"/>
        <end position="256"/>
    </location>
</feature>
<keyword evidence="3" id="KW-1185">Reference proteome</keyword>
<name>A0A6G9YI89_9NOCA</name>
<dbReference type="PROSITE" id="PS51257">
    <property type="entry name" value="PROKAR_LIPOPROTEIN"/>
    <property type="match status" value="1"/>
</dbReference>
<organism evidence="2 3">
    <name type="scientific">Nocardia arthritidis</name>
    <dbReference type="NCBI Taxonomy" id="228602"/>
    <lineage>
        <taxon>Bacteria</taxon>
        <taxon>Bacillati</taxon>
        <taxon>Actinomycetota</taxon>
        <taxon>Actinomycetes</taxon>
        <taxon>Mycobacteriales</taxon>
        <taxon>Nocardiaceae</taxon>
        <taxon>Nocardia</taxon>
    </lineage>
</organism>
<dbReference type="Proteomes" id="UP000503540">
    <property type="component" value="Chromosome"/>
</dbReference>
<evidence type="ECO:0000256" key="1">
    <source>
        <dbReference type="SAM" id="SignalP"/>
    </source>
</evidence>
<protein>
    <recommendedName>
        <fullName evidence="4">Lipoprotein</fullName>
    </recommendedName>
</protein>
<dbReference type="AlphaFoldDB" id="A0A6G9YI89"/>
<evidence type="ECO:0008006" key="4">
    <source>
        <dbReference type="Google" id="ProtNLM"/>
    </source>
</evidence>
<gene>
    <name evidence="2" type="ORF">F5544_25285</name>
</gene>